<keyword evidence="1" id="KW-1133">Transmembrane helix</keyword>
<name>A0A4Q1SH84_9BACT</name>
<evidence type="ECO:0000313" key="3">
    <source>
        <dbReference type="Proteomes" id="UP000290253"/>
    </source>
</evidence>
<dbReference type="AlphaFoldDB" id="A0A4Q1SH84"/>
<sequence>MVNGSTEGVGAIWVLANASYAGMRAQAHSSIAWRVLSFIFGFPGTLLSFLVIREGSERAYGVDLPRRTPRM</sequence>
<dbReference type="OrthoDB" id="9940211at2"/>
<keyword evidence="3" id="KW-1185">Reference proteome</keyword>
<dbReference type="EMBL" id="SDMK01000001">
    <property type="protein sequence ID" value="RXS96931.1"/>
    <property type="molecule type" value="Genomic_DNA"/>
</dbReference>
<dbReference type="Proteomes" id="UP000290253">
    <property type="component" value="Unassembled WGS sequence"/>
</dbReference>
<keyword evidence="1" id="KW-0472">Membrane</keyword>
<keyword evidence="1" id="KW-0812">Transmembrane</keyword>
<feature type="transmembrane region" description="Helical" evidence="1">
    <location>
        <begin position="31"/>
        <end position="52"/>
    </location>
</feature>
<organism evidence="2 3">
    <name type="scientific">Silvibacterium dinghuense</name>
    <dbReference type="NCBI Taxonomy" id="1560006"/>
    <lineage>
        <taxon>Bacteria</taxon>
        <taxon>Pseudomonadati</taxon>
        <taxon>Acidobacteriota</taxon>
        <taxon>Terriglobia</taxon>
        <taxon>Terriglobales</taxon>
        <taxon>Acidobacteriaceae</taxon>
        <taxon>Silvibacterium</taxon>
    </lineage>
</organism>
<dbReference type="RefSeq" id="WP_129206713.1">
    <property type="nucleotide sequence ID" value="NZ_BMGU01000001.1"/>
</dbReference>
<accession>A0A4Q1SH84</accession>
<reference evidence="2 3" key="1">
    <citation type="journal article" date="2016" name="Int. J. Syst. Evol. Microbiol.">
        <title>Acidipila dinghuensis sp. nov., an acidobacterium isolated from forest soil.</title>
        <authorList>
            <person name="Jiang Y.W."/>
            <person name="Wang J."/>
            <person name="Chen M.H."/>
            <person name="Lv Y.Y."/>
            <person name="Qiu L.H."/>
        </authorList>
    </citation>
    <scope>NUCLEOTIDE SEQUENCE [LARGE SCALE GENOMIC DNA]</scope>
    <source>
        <strain evidence="2 3">DHOF10</strain>
    </source>
</reference>
<protein>
    <submittedName>
        <fullName evidence="2">Uncharacterized protein</fullName>
    </submittedName>
</protein>
<evidence type="ECO:0000313" key="2">
    <source>
        <dbReference type="EMBL" id="RXS96931.1"/>
    </source>
</evidence>
<comment type="caution">
    <text evidence="2">The sequence shown here is derived from an EMBL/GenBank/DDBJ whole genome shotgun (WGS) entry which is preliminary data.</text>
</comment>
<proteinExistence type="predicted"/>
<evidence type="ECO:0000256" key="1">
    <source>
        <dbReference type="SAM" id="Phobius"/>
    </source>
</evidence>
<gene>
    <name evidence="2" type="ORF">ESZ00_03045</name>
</gene>